<dbReference type="EMBL" id="ML992670">
    <property type="protein sequence ID" value="KAF2213460.1"/>
    <property type="molecule type" value="Genomic_DNA"/>
</dbReference>
<protein>
    <recommendedName>
        <fullName evidence="2">Mtf2-like C-terminal domain-containing protein</fullName>
    </recommendedName>
</protein>
<organism evidence="3 4">
    <name type="scientific">Cercospora zeae-maydis SCOH1-5</name>
    <dbReference type="NCBI Taxonomy" id="717836"/>
    <lineage>
        <taxon>Eukaryota</taxon>
        <taxon>Fungi</taxon>
        <taxon>Dikarya</taxon>
        <taxon>Ascomycota</taxon>
        <taxon>Pezizomycotina</taxon>
        <taxon>Dothideomycetes</taxon>
        <taxon>Dothideomycetidae</taxon>
        <taxon>Mycosphaerellales</taxon>
        <taxon>Mycosphaerellaceae</taxon>
        <taxon>Cercospora</taxon>
    </lineage>
</organism>
<evidence type="ECO:0000256" key="1">
    <source>
        <dbReference type="SAM" id="MobiDB-lite"/>
    </source>
</evidence>
<keyword evidence="4" id="KW-1185">Reference proteome</keyword>
<feature type="region of interest" description="Disordered" evidence="1">
    <location>
        <begin position="390"/>
        <end position="421"/>
    </location>
</feature>
<gene>
    <name evidence="3" type="ORF">CERZMDRAFT_96298</name>
</gene>
<evidence type="ECO:0000259" key="2">
    <source>
        <dbReference type="Pfam" id="PF19189"/>
    </source>
</evidence>
<feature type="domain" description="Mtf2-like C-terminal" evidence="2">
    <location>
        <begin position="212"/>
        <end position="369"/>
    </location>
</feature>
<dbReference type="PANTHER" id="PTHR39468:SF1">
    <property type="entry name" value="MTF2-LIKE C-TERMINAL DOMAIN-CONTAINING PROTEIN"/>
    <property type="match status" value="1"/>
</dbReference>
<feature type="compositionally biased region" description="Basic and acidic residues" evidence="1">
    <location>
        <begin position="45"/>
        <end position="62"/>
    </location>
</feature>
<feature type="compositionally biased region" description="Polar residues" evidence="1">
    <location>
        <begin position="411"/>
        <end position="421"/>
    </location>
</feature>
<evidence type="ECO:0000313" key="4">
    <source>
        <dbReference type="Proteomes" id="UP000799539"/>
    </source>
</evidence>
<dbReference type="OrthoDB" id="2444174at2759"/>
<dbReference type="PANTHER" id="PTHR39468">
    <property type="entry name" value="CHROMOSOME 7, WHOLE GENOME SHOTGUN SEQUENCE"/>
    <property type="match status" value="1"/>
</dbReference>
<dbReference type="Pfam" id="PF19189">
    <property type="entry name" value="Mtf2"/>
    <property type="match status" value="1"/>
</dbReference>
<feature type="compositionally biased region" description="Basic and acidic residues" evidence="1">
    <location>
        <begin position="69"/>
        <end position="85"/>
    </location>
</feature>
<dbReference type="InterPro" id="IPR043837">
    <property type="entry name" value="Mtf2-like_C"/>
</dbReference>
<accession>A0A6A6FJ82</accession>
<dbReference type="InterPro" id="IPR040009">
    <property type="entry name" value="Mtf2/C5D6.12-like"/>
</dbReference>
<name>A0A6A6FJ82_9PEZI</name>
<evidence type="ECO:0000313" key="3">
    <source>
        <dbReference type="EMBL" id="KAF2213460.1"/>
    </source>
</evidence>
<dbReference type="AlphaFoldDB" id="A0A6A6FJ82"/>
<feature type="compositionally biased region" description="Polar residues" evidence="1">
    <location>
        <begin position="111"/>
        <end position="125"/>
    </location>
</feature>
<dbReference type="GO" id="GO:0005739">
    <property type="term" value="C:mitochondrion"/>
    <property type="evidence" value="ECO:0007669"/>
    <property type="project" value="InterPro"/>
</dbReference>
<feature type="region of interest" description="Disordered" evidence="1">
    <location>
        <begin position="45"/>
        <end position="125"/>
    </location>
</feature>
<dbReference type="Proteomes" id="UP000799539">
    <property type="component" value="Unassembled WGS sequence"/>
</dbReference>
<feature type="compositionally biased region" description="Basic and acidic residues" evidence="1">
    <location>
        <begin position="390"/>
        <end position="410"/>
    </location>
</feature>
<reference evidence="3" key="1">
    <citation type="journal article" date="2020" name="Stud. Mycol.">
        <title>101 Dothideomycetes genomes: a test case for predicting lifestyles and emergence of pathogens.</title>
        <authorList>
            <person name="Haridas S."/>
            <person name="Albert R."/>
            <person name="Binder M."/>
            <person name="Bloem J."/>
            <person name="Labutti K."/>
            <person name="Salamov A."/>
            <person name="Andreopoulos B."/>
            <person name="Baker S."/>
            <person name="Barry K."/>
            <person name="Bills G."/>
            <person name="Bluhm B."/>
            <person name="Cannon C."/>
            <person name="Castanera R."/>
            <person name="Culley D."/>
            <person name="Daum C."/>
            <person name="Ezra D."/>
            <person name="Gonzalez J."/>
            <person name="Henrissat B."/>
            <person name="Kuo A."/>
            <person name="Liang C."/>
            <person name="Lipzen A."/>
            <person name="Lutzoni F."/>
            <person name="Magnuson J."/>
            <person name="Mondo S."/>
            <person name="Nolan M."/>
            <person name="Ohm R."/>
            <person name="Pangilinan J."/>
            <person name="Park H.-J."/>
            <person name="Ramirez L."/>
            <person name="Alfaro M."/>
            <person name="Sun H."/>
            <person name="Tritt A."/>
            <person name="Yoshinaga Y."/>
            <person name="Zwiers L.-H."/>
            <person name="Turgeon B."/>
            <person name="Goodwin S."/>
            <person name="Spatafora J."/>
            <person name="Crous P."/>
            <person name="Grigoriev I."/>
        </authorList>
    </citation>
    <scope>NUCLEOTIDE SEQUENCE</scope>
    <source>
        <strain evidence="3">SCOH1-5</strain>
    </source>
</reference>
<proteinExistence type="predicted"/>
<sequence>MLGTRASHRRIIADCTHSTLLPFLYRTKTIARAYSDELYLDQKAGEGPDEARKLREIKDRWSKRPTATSHDDQGSRTKSREEKNEATAQRMQTPAPRLKKTQSIPFEGDTGSATPSERLQNSTMTPREMQIFEELFRRGIENKKAEEQAQGRAQNASRTRAAVKFPDLLKPLAEEAKQLRLQSASGKSGTDAMKRRPSSLAEMQIKDAQAIAIRELMDKAATDIECWEVLREHVLNRLRDAPDHSAIPKNFPDLPALLLHYMKLQTEKLPATHSLGLVALPELKKMGSLAFALGATTELYNQHMRLLWLQYRDLNGINDILAEMDREVFPFDEGTLDLITTILDHADDALRGKLGPTVRALWTMDRKTRGLAKMSEWKRAVETAVREQALRDAQELPPDYHHDDDERVESNSEQTAKSAAA</sequence>